<feature type="compositionally biased region" description="Basic and acidic residues" evidence="1">
    <location>
        <begin position="1"/>
        <end position="41"/>
    </location>
</feature>
<reference evidence="2" key="1">
    <citation type="submission" date="2021-01" db="EMBL/GenBank/DDBJ databases">
        <authorList>
            <person name="Corre E."/>
            <person name="Pelletier E."/>
            <person name="Niang G."/>
            <person name="Scheremetjew M."/>
            <person name="Finn R."/>
            <person name="Kale V."/>
            <person name="Holt S."/>
            <person name="Cochrane G."/>
            <person name="Meng A."/>
            <person name="Brown T."/>
            <person name="Cohen L."/>
        </authorList>
    </citation>
    <scope>NUCLEOTIDE SEQUENCE</scope>
    <source>
        <strain evidence="2">S3</strain>
    </source>
</reference>
<evidence type="ECO:0000313" key="2">
    <source>
        <dbReference type="EMBL" id="CAE0321376.1"/>
    </source>
</evidence>
<accession>A0A7S3IGE8</accession>
<proteinExistence type="predicted"/>
<feature type="compositionally biased region" description="Basic and acidic residues" evidence="1">
    <location>
        <begin position="112"/>
        <end position="190"/>
    </location>
</feature>
<organism evidence="2">
    <name type="scientific">Strombidium inclinatum</name>
    <dbReference type="NCBI Taxonomy" id="197538"/>
    <lineage>
        <taxon>Eukaryota</taxon>
        <taxon>Sar</taxon>
        <taxon>Alveolata</taxon>
        <taxon>Ciliophora</taxon>
        <taxon>Intramacronucleata</taxon>
        <taxon>Spirotrichea</taxon>
        <taxon>Oligotrichia</taxon>
        <taxon>Strombidiidae</taxon>
        <taxon>Strombidium</taxon>
    </lineage>
</organism>
<dbReference type="EMBL" id="HBIH01004575">
    <property type="protein sequence ID" value="CAE0321376.1"/>
    <property type="molecule type" value="Transcribed_RNA"/>
</dbReference>
<feature type="region of interest" description="Disordered" evidence="1">
    <location>
        <begin position="93"/>
        <end position="201"/>
    </location>
</feature>
<name>A0A7S3IGE8_9SPIT</name>
<gene>
    <name evidence="2" type="ORF">SINC0208_LOCUS1957</name>
</gene>
<protein>
    <submittedName>
        <fullName evidence="2">Uncharacterized protein</fullName>
    </submittedName>
</protein>
<dbReference type="AlphaFoldDB" id="A0A7S3IGE8"/>
<feature type="region of interest" description="Disordered" evidence="1">
    <location>
        <begin position="1"/>
        <end position="43"/>
    </location>
</feature>
<sequence length="201" mass="22649">MSSELRHVERDENQLRAKERDLEKKTKIIEEGQKKNDHLESWGEDMPGEIQEIHMIPLMPHIPPPPPAIGNMFRGIGDMIRRQIDQMKHTGPVHHHTIFSSGNLLRPGSHPSWKENGEEKHEEKHAEKAEGKSDKGDKGEKGKDHSGDHKKDEHPSDKAGDHKASEQKHSEPKPTEQKTPEHKAESHPAEASKPAPASGKK</sequence>
<evidence type="ECO:0000256" key="1">
    <source>
        <dbReference type="SAM" id="MobiDB-lite"/>
    </source>
</evidence>